<dbReference type="OrthoDB" id="2417197at2759"/>
<accession>A0A9N8VXC7</accession>
<evidence type="ECO:0000313" key="2">
    <source>
        <dbReference type="Proteomes" id="UP000789405"/>
    </source>
</evidence>
<reference evidence="1" key="1">
    <citation type="submission" date="2021-06" db="EMBL/GenBank/DDBJ databases">
        <authorList>
            <person name="Kallberg Y."/>
            <person name="Tangrot J."/>
            <person name="Rosling A."/>
        </authorList>
    </citation>
    <scope>NUCLEOTIDE SEQUENCE</scope>
    <source>
        <strain evidence="1">MA453B</strain>
    </source>
</reference>
<evidence type="ECO:0000313" key="1">
    <source>
        <dbReference type="EMBL" id="CAG8469720.1"/>
    </source>
</evidence>
<dbReference type="EMBL" id="CAJVPY010000386">
    <property type="protein sequence ID" value="CAG8469720.1"/>
    <property type="molecule type" value="Genomic_DNA"/>
</dbReference>
<protein>
    <submittedName>
        <fullName evidence="1">20672_t:CDS:1</fullName>
    </submittedName>
</protein>
<organism evidence="1 2">
    <name type="scientific">Dentiscutata erythropus</name>
    <dbReference type="NCBI Taxonomy" id="1348616"/>
    <lineage>
        <taxon>Eukaryota</taxon>
        <taxon>Fungi</taxon>
        <taxon>Fungi incertae sedis</taxon>
        <taxon>Mucoromycota</taxon>
        <taxon>Glomeromycotina</taxon>
        <taxon>Glomeromycetes</taxon>
        <taxon>Diversisporales</taxon>
        <taxon>Gigasporaceae</taxon>
        <taxon>Dentiscutata</taxon>
    </lineage>
</organism>
<comment type="caution">
    <text evidence="1">The sequence shown here is derived from an EMBL/GenBank/DDBJ whole genome shotgun (WGS) entry which is preliminary data.</text>
</comment>
<name>A0A9N8VXC7_9GLOM</name>
<dbReference type="AlphaFoldDB" id="A0A9N8VXC7"/>
<sequence>MDYRAWSFVLEDSFLQFNWGREAKLNTYTSRRFKPKFVGVVLAYLNRDNYTQRCTSDEPDRIIIQRLFPNNKVFRVIVAHDKQEALTMTEHDKQEVLTKRDKKIMTEHDKQEPLTKYYFDKDRPVASFIYFDDTRALIVDFTDEPNDYAEHATDYLLVFYDEKTYKIMSIRINSPKHIRGVNIDEPFFTLNPTYDEERDVFKINFADSISMTTFQKTDLEDVELEIDNEEKLVTILFHNASIKIANIK</sequence>
<dbReference type="Proteomes" id="UP000789405">
    <property type="component" value="Unassembled WGS sequence"/>
</dbReference>
<proteinExistence type="predicted"/>
<gene>
    <name evidence="1" type="ORF">DERYTH_LOCUS1397</name>
</gene>
<keyword evidence="2" id="KW-1185">Reference proteome</keyword>